<dbReference type="Proteomes" id="UP000035680">
    <property type="component" value="Unassembled WGS sequence"/>
</dbReference>
<reference evidence="5" key="2">
    <citation type="submission" date="2015-08" db="UniProtKB">
        <authorList>
            <consortium name="WormBaseParasite"/>
        </authorList>
    </citation>
    <scope>IDENTIFICATION</scope>
</reference>
<dbReference type="PANTHER" id="PTHR19303">
    <property type="entry name" value="TRANSPOSON"/>
    <property type="match status" value="1"/>
</dbReference>
<dbReference type="PROSITE" id="PS51253">
    <property type="entry name" value="HTH_CENPB"/>
    <property type="match status" value="1"/>
</dbReference>
<dbReference type="GO" id="GO:0005634">
    <property type="term" value="C:nucleus"/>
    <property type="evidence" value="ECO:0007669"/>
    <property type="project" value="UniProtKB-SubCell"/>
</dbReference>
<dbReference type="WBParaSite" id="SVE_0760500.1">
    <property type="protein sequence ID" value="SVE_0760500.1"/>
    <property type="gene ID" value="SVE_0760500"/>
</dbReference>
<reference evidence="4" key="1">
    <citation type="submission" date="2014-07" db="EMBL/GenBank/DDBJ databases">
        <authorList>
            <person name="Martin A.A"/>
            <person name="De Silva N."/>
        </authorList>
    </citation>
    <scope>NUCLEOTIDE SEQUENCE</scope>
</reference>
<dbReference type="GO" id="GO:0003677">
    <property type="term" value="F:DNA binding"/>
    <property type="evidence" value="ECO:0007669"/>
    <property type="project" value="UniProtKB-KW"/>
</dbReference>
<dbReference type="AlphaFoldDB" id="A0A0K0FFG2"/>
<proteinExistence type="predicted"/>
<evidence type="ECO:0000259" key="3">
    <source>
        <dbReference type="PROSITE" id="PS51253"/>
    </source>
</evidence>
<dbReference type="SUPFAM" id="SSF46689">
    <property type="entry name" value="Homeodomain-like"/>
    <property type="match status" value="1"/>
</dbReference>
<dbReference type="Gene3D" id="1.10.10.60">
    <property type="entry name" value="Homeodomain-like"/>
    <property type="match status" value="1"/>
</dbReference>
<keyword evidence="4" id="KW-1185">Reference proteome</keyword>
<keyword evidence="2" id="KW-0238">DNA-binding</keyword>
<protein>
    <submittedName>
        <fullName evidence="5">HTH CENPB-type domain-containing protein</fullName>
    </submittedName>
</protein>
<dbReference type="InterPro" id="IPR009057">
    <property type="entry name" value="Homeodomain-like_sf"/>
</dbReference>
<organism evidence="4 5">
    <name type="scientific">Strongyloides venezuelensis</name>
    <name type="common">Threadworm</name>
    <dbReference type="NCBI Taxonomy" id="75913"/>
    <lineage>
        <taxon>Eukaryota</taxon>
        <taxon>Metazoa</taxon>
        <taxon>Ecdysozoa</taxon>
        <taxon>Nematoda</taxon>
        <taxon>Chromadorea</taxon>
        <taxon>Rhabditida</taxon>
        <taxon>Tylenchina</taxon>
        <taxon>Panagrolaimomorpha</taxon>
        <taxon>Strongyloidoidea</taxon>
        <taxon>Strongyloididae</taxon>
        <taxon>Strongyloides</taxon>
    </lineage>
</organism>
<dbReference type="SMART" id="SM00674">
    <property type="entry name" value="CENPB"/>
    <property type="match status" value="1"/>
</dbReference>
<dbReference type="Pfam" id="PF03221">
    <property type="entry name" value="HTH_Tnp_Tc5"/>
    <property type="match status" value="1"/>
</dbReference>
<dbReference type="InterPro" id="IPR006600">
    <property type="entry name" value="HTH_CenpB_DNA-bd_dom"/>
</dbReference>
<feature type="domain" description="HTH CENPB-type" evidence="3">
    <location>
        <begin position="45"/>
        <end position="114"/>
    </location>
</feature>
<dbReference type="STRING" id="75913.A0A0K0FFG2"/>
<sequence length="226" mass="26266">MEILGKNGDESKEEISMKYGLDISTVKKIFQNREAIEKQFYKSPAMKKPRTCKYEVINNVLHMWFQSNSNLIITGDILKEKGKELARIHDIDGFTSSNGWLQKFKDRYNIKYKKFHGEAGKSDHLSASIWKNQVDDFLSDFLDKNILNLDETALFYKMCSNETLTSTQAQLTDIKKDKSSVTLLIENNILGYERKIIMVGKHLKPRCFKGKNISTNEYYNHKCLDE</sequence>
<evidence type="ECO:0000313" key="5">
    <source>
        <dbReference type="WBParaSite" id="SVE_0760500.1"/>
    </source>
</evidence>
<dbReference type="InterPro" id="IPR050863">
    <property type="entry name" value="CenT-Element_Derived"/>
</dbReference>
<evidence type="ECO:0000256" key="1">
    <source>
        <dbReference type="ARBA" id="ARBA00004123"/>
    </source>
</evidence>
<accession>A0A0K0FFG2</accession>
<name>A0A0K0FFG2_STRVS</name>
<comment type="subcellular location">
    <subcellularLocation>
        <location evidence="1">Nucleus</location>
    </subcellularLocation>
</comment>
<evidence type="ECO:0000313" key="4">
    <source>
        <dbReference type="Proteomes" id="UP000035680"/>
    </source>
</evidence>
<dbReference type="PANTHER" id="PTHR19303:SF73">
    <property type="entry name" value="PROTEIN PDC2"/>
    <property type="match status" value="1"/>
</dbReference>
<evidence type="ECO:0000256" key="2">
    <source>
        <dbReference type="ARBA" id="ARBA00023125"/>
    </source>
</evidence>